<evidence type="ECO:0000256" key="4">
    <source>
        <dbReference type="ARBA" id="ARBA00022676"/>
    </source>
</evidence>
<reference evidence="13" key="1">
    <citation type="submission" date="2014-12" db="EMBL/GenBank/DDBJ databases">
        <title>Insight into the proteome of Arion vulgaris.</title>
        <authorList>
            <person name="Aradska J."/>
            <person name="Bulat T."/>
            <person name="Smidak R."/>
            <person name="Sarate P."/>
            <person name="Gangsoo J."/>
            <person name="Sialana F."/>
            <person name="Bilban M."/>
            <person name="Lubec G."/>
        </authorList>
    </citation>
    <scope>NUCLEOTIDE SEQUENCE</scope>
    <source>
        <tissue evidence="13">Skin</tissue>
    </source>
</reference>
<dbReference type="GO" id="GO:0004169">
    <property type="term" value="F:dolichyl-phosphate-mannose-protein mannosyltransferase activity"/>
    <property type="evidence" value="ECO:0007669"/>
    <property type="project" value="TreeGrafter"/>
</dbReference>
<comment type="similarity">
    <text evidence="3">Belongs to the glycosyltransferase 39 family.</text>
</comment>
<evidence type="ECO:0000256" key="5">
    <source>
        <dbReference type="ARBA" id="ARBA00022679"/>
    </source>
</evidence>
<gene>
    <name evidence="13" type="primary">ORF22432</name>
</gene>
<keyword evidence="4" id="KW-0328">Glycosyltransferase</keyword>
<dbReference type="GO" id="GO:0005783">
    <property type="term" value="C:endoplasmic reticulum"/>
    <property type="evidence" value="ECO:0007669"/>
    <property type="project" value="TreeGrafter"/>
</dbReference>
<feature type="non-terminal residue" evidence="13">
    <location>
        <position position="127"/>
    </location>
</feature>
<keyword evidence="8 11" id="KW-0472">Membrane</keyword>
<evidence type="ECO:0000256" key="6">
    <source>
        <dbReference type="ARBA" id="ARBA00022692"/>
    </source>
</evidence>
<evidence type="ECO:0000256" key="1">
    <source>
        <dbReference type="ARBA" id="ARBA00004127"/>
    </source>
</evidence>
<accession>A0A0B6YDE4</accession>
<dbReference type="AlphaFoldDB" id="A0A0B6YDE4"/>
<comment type="pathway">
    <text evidence="2">Protein modification; protein glycosylation.</text>
</comment>
<organism evidence="13">
    <name type="scientific">Arion vulgaris</name>
    <dbReference type="NCBI Taxonomy" id="1028688"/>
    <lineage>
        <taxon>Eukaryota</taxon>
        <taxon>Metazoa</taxon>
        <taxon>Spiralia</taxon>
        <taxon>Lophotrochozoa</taxon>
        <taxon>Mollusca</taxon>
        <taxon>Gastropoda</taxon>
        <taxon>Heterobranchia</taxon>
        <taxon>Euthyneura</taxon>
        <taxon>Panpulmonata</taxon>
        <taxon>Eupulmonata</taxon>
        <taxon>Stylommatophora</taxon>
        <taxon>Helicina</taxon>
        <taxon>Arionoidea</taxon>
        <taxon>Arionidae</taxon>
        <taxon>Arion</taxon>
    </lineage>
</organism>
<keyword evidence="6 11" id="KW-0812">Transmembrane</keyword>
<dbReference type="InterPro" id="IPR027005">
    <property type="entry name" value="PMT-like"/>
</dbReference>
<keyword evidence="5" id="KW-0808">Transferase</keyword>
<evidence type="ECO:0000256" key="8">
    <source>
        <dbReference type="ARBA" id="ARBA00023136"/>
    </source>
</evidence>
<protein>
    <recommendedName>
        <fullName evidence="9">Protein O-mannosyl-transferase 2</fullName>
    </recommendedName>
</protein>
<evidence type="ECO:0000313" key="13">
    <source>
        <dbReference type="EMBL" id="CEK54292.1"/>
    </source>
</evidence>
<dbReference type="PANTHER" id="PTHR10050">
    <property type="entry name" value="DOLICHYL-PHOSPHATE-MANNOSE--PROTEIN MANNOSYLTRANSFERASE"/>
    <property type="match status" value="1"/>
</dbReference>
<evidence type="ECO:0000256" key="7">
    <source>
        <dbReference type="ARBA" id="ARBA00022989"/>
    </source>
</evidence>
<feature type="region of interest" description="Disordered" evidence="10">
    <location>
        <begin position="1"/>
        <end position="48"/>
    </location>
</feature>
<feature type="transmembrane region" description="Helical" evidence="11">
    <location>
        <begin position="65"/>
        <end position="83"/>
    </location>
</feature>
<sequence length="127" mass="14834">DQEIRADLRHRKSKRSTHSPGNTKTKLDYQDSGVQSTAEESTMEKKEDKNDILFDEQQMWNESKAYYICWVILTFLSLVTRIYNIDVPAHICWDETHFGKMGSWYINQTFFFDVHPPLGKMLIGLAG</sequence>
<dbReference type="PANTHER" id="PTHR10050:SF46">
    <property type="entry name" value="PROTEIN O-MANNOSYL-TRANSFERASE 2"/>
    <property type="match status" value="1"/>
</dbReference>
<name>A0A0B6YDE4_9EUPU</name>
<evidence type="ECO:0000256" key="9">
    <source>
        <dbReference type="ARBA" id="ARBA00039583"/>
    </source>
</evidence>
<dbReference type="GO" id="GO:0016020">
    <property type="term" value="C:membrane"/>
    <property type="evidence" value="ECO:0007669"/>
    <property type="project" value="InterPro"/>
</dbReference>
<dbReference type="UniPathway" id="UPA00378"/>
<comment type="subcellular location">
    <subcellularLocation>
        <location evidence="1">Endomembrane system</location>
        <topology evidence="1">Multi-pass membrane protein</topology>
    </subcellularLocation>
</comment>
<evidence type="ECO:0000256" key="11">
    <source>
        <dbReference type="SAM" id="Phobius"/>
    </source>
</evidence>
<evidence type="ECO:0000259" key="12">
    <source>
        <dbReference type="Pfam" id="PF02366"/>
    </source>
</evidence>
<evidence type="ECO:0000256" key="10">
    <source>
        <dbReference type="SAM" id="MobiDB-lite"/>
    </source>
</evidence>
<proteinExistence type="inferred from homology"/>
<feature type="compositionally biased region" description="Basic residues" evidence="10">
    <location>
        <begin position="8"/>
        <end position="17"/>
    </location>
</feature>
<evidence type="ECO:0000256" key="2">
    <source>
        <dbReference type="ARBA" id="ARBA00004922"/>
    </source>
</evidence>
<feature type="non-terminal residue" evidence="13">
    <location>
        <position position="1"/>
    </location>
</feature>
<dbReference type="InterPro" id="IPR003342">
    <property type="entry name" value="ArnT-like_N"/>
</dbReference>
<dbReference type="Pfam" id="PF02366">
    <property type="entry name" value="PMT"/>
    <property type="match status" value="1"/>
</dbReference>
<evidence type="ECO:0000256" key="3">
    <source>
        <dbReference type="ARBA" id="ARBA00007222"/>
    </source>
</evidence>
<keyword evidence="7 11" id="KW-1133">Transmembrane helix</keyword>
<feature type="domain" description="ArnT-like N-terminal" evidence="12">
    <location>
        <begin position="71"/>
        <end position="126"/>
    </location>
</feature>
<dbReference type="EMBL" id="HACG01007427">
    <property type="protein sequence ID" value="CEK54292.1"/>
    <property type="molecule type" value="Transcribed_RNA"/>
</dbReference>